<dbReference type="eggNOG" id="COG3779">
    <property type="taxonomic scope" value="Bacteria"/>
</dbReference>
<gene>
    <name evidence="4" type="ORF">B0A62_13850</name>
    <name evidence="3" type="ORF">IW20_21435</name>
</gene>
<dbReference type="InterPro" id="IPR018756">
    <property type="entry name" value="DUF2314"/>
</dbReference>
<reference evidence="4 6" key="2">
    <citation type="submission" date="2016-11" db="EMBL/GenBank/DDBJ databases">
        <title>Whole genomes of Flavobacteriaceae.</title>
        <authorList>
            <person name="Stine C."/>
            <person name="Li C."/>
            <person name="Tadesse D."/>
        </authorList>
    </citation>
    <scope>NUCLEOTIDE SEQUENCE [LARGE SCALE GENOMIC DNA]</scope>
    <source>
        <strain evidence="4 6">ATCC 29551</strain>
    </source>
</reference>
<dbReference type="Proteomes" id="UP000028712">
    <property type="component" value="Unassembled WGS sequence"/>
</dbReference>
<dbReference type="Proteomes" id="UP000198424">
    <property type="component" value="Unassembled WGS sequence"/>
</dbReference>
<evidence type="ECO:0000313" key="6">
    <source>
        <dbReference type="Proteomes" id="UP000198424"/>
    </source>
</evidence>
<sequence length="267" mass="30404">MSNQEIFFAKGDSPKMIEAFKNAQETFKYFWRELSWEYRRIVPALTVACVKVAFSQDVDGSEHPIVEHMWINDISFDGEHIKGVLINDPNELTNIENGDEVVIPLSQISDWLFAIQGSSPKGLSKLFSSPQPRAYGGFTIQAIRSEMTSQERKDHDKAWGLDFGDYNEVLLVNEQKEKPENLVEHPMSKNMKEKLQDFLKQNPDEITYQDEEGFSLLHTETVAGNLTSITLLLESGVDKNMKTNQGKTALDIAKQLNWEHIIPVLSN</sequence>
<feature type="domain" description="DUF2314" evidence="2">
    <location>
        <begin position="14"/>
        <end position="163"/>
    </location>
</feature>
<reference evidence="3 5" key="1">
    <citation type="submission" date="2014-07" db="EMBL/GenBank/DDBJ databases">
        <title>Genome of Flavobacterium hydatis DSM 2063.</title>
        <authorList>
            <person name="Pipes S.E."/>
            <person name="Stropko S.J."/>
            <person name="Newman J.D."/>
        </authorList>
    </citation>
    <scope>NUCLEOTIDE SEQUENCE [LARGE SCALE GENOMIC DNA]</scope>
    <source>
        <strain evidence="3 5">DSM 2063</strain>
    </source>
</reference>
<dbReference type="EMBL" id="MUGY01000015">
    <property type="protein sequence ID" value="OXA93325.1"/>
    <property type="molecule type" value="Genomic_DNA"/>
</dbReference>
<proteinExistence type="predicted"/>
<dbReference type="eggNOG" id="COG0666">
    <property type="taxonomic scope" value="Bacteria"/>
</dbReference>
<dbReference type="PROSITE" id="PS50088">
    <property type="entry name" value="ANK_REPEAT"/>
    <property type="match status" value="1"/>
</dbReference>
<accession>A0A086A028</accession>
<evidence type="ECO:0000313" key="4">
    <source>
        <dbReference type="EMBL" id="OXA93325.1"/>
    </source>
</evidence>
<comment type="caution">
    <text evidence="3">The sequence shown here is derived from an EMBL/GenBank/DDBJ whole genome shotgun (WGS) entry which is preliminary data.</text>
</comment>
<evidence type="ECO:0000259" key="2">
    <source>
        <dbReference type="Pfam" id="PF10077"/>
    </source>
</evidence>
<keyword evidence="1" id="KW-0040">ANK repeat</keyword>
<evidence type="ECO:0000313" key="3">
    <source>
        <dbReference type="EMBL" id="KFF10042.1"/>
    </source>
</evidence>
<organism evidence="3 5">
    <name type="scientific">Flavobacterium hydatis</name>
    <name type="common">Cytophaga aquatilis</name>
    <dbReference type="NCBI Taxonomy" id="991"/>
    <lineage>
        <taxon>Bacteria</taxon>
        <taxon>Pseudomonadati</taxon>
        <taxon>Bacteroidota</taxon>
        <taxon>Flavobacteriia</taxon>
        <taxon>Flavobacteriales</taxon>
        <taxon>Flavobacteriaceae</taxon>
        <taxon>Flavobacterium</taxon>
    </lineage>
</organism>
<dbReference type="OrthoDB" id="6571369at2"/>
<dbReference type="AlphaFoldDB" id="A0A086A028"/>
<feature type="repeat" description="ANK" evidence="1">
    <location>
        <begin position="212"/>
        <end position="244"/>
    </location>
</feature>
<protein>
    <submittedName>
        <fullName evidence="3">Ankyrin</fullName>
    </submittedName>
</protein>
<dbReference type="InterPro" id="IPR002110">
    <property type="entry name" value="Ankyrin_rpt"/>
</dbReference>
<keyword evidence="6" id="KW-1185">Reference proteome</keyword>
<dbReference type="STRING" id="991.IW20_21435"/>
<evidence type="ECO:0000313" key="5">
    <source>
        <dbReference type="Proteomes" id="UP000028712"/>
    </source>
</evidence>
<evidence type="ECO:0000256" key="1">
    <source>
        <dbReference type="PROSITE-ProRule" id="PRU00023"/>
    </source>
</evidence>
<dbReference type="SUPFAM" id="SSF48403">
    <property type="entry name" value="Ankyrin repeat"/>
    <property type="match status" value="1"/>
</dbReference>
<dbReference type="Gene3D" id="1.25.40.20">
    <property type="entry name" value="Ankyrin repeat-containing domain"/>
    <property type="match status" value="1"/>
</dbReference>
<dbReference type="InterPro" id="IPR036770">
    <property type="entry name" value="Ankyrin_rpt-contain_sf"/>
</dbReference>
<dbReference type="EMBL" id="JPRM01000042">
    <property type="protein sequence ID" value="KFF10042.1"/>
    <property type="molecule type" value="Genomic_DNA"/>
</dbReference>
<dbReference type="Pfam" id="PF10077">
    <property type="entry name" value="DUF2314"/>
    <property type="match status" value="1"/>
</dbReference>
<name>A0A086A028_FLAHY</name>
<dbReference type="RefSeq" id="WP_035627051.1">
    <property type="nucleotide sequence ID" value="NZ_JBEWQG010000012.1"/>
</dbReference>